<evidence type="ECO:0000256" key="1">
    <source>
        <dbReference type="SAM" id="MobiDB-lite"/>
    </source>
</evidence>
<accession>A0A354YTL6</accession>
<dbReference type="InterPro" id="IPR036582">
    <property type="entry name" value="Mao_N_sf"/>
</dbReference>
<feature type="region of interest" description="Disordered" evidence="1">
    <location>
        <begin position="55"/>
        <end position="74"/>
    </location>
</feature>
<dbReference type="Gene3D" id="3.30.457.10">
    <property type="entry name" value="Copper amine oxidase-like, N-terminal domain"/>
    <property type="match status" value="1"/>
</dbReference>
<evidence type="ECO:0000313" key="4">
    <source>
        <dbReference type="Proteomes" id="UP000263273"/>
    </source>
</evidence>
<dbReference type="SUPFAM" id="SSF55383">
    <property type="entry name" value="Copper amine oxidase, domain N"/>
    <property type="match status" value="1"/>
</dbReference>
<dbReference type="AlphaFoldDB" id="A0A354YTL6"/>
<protein>
    <recommendedName>
        <fullName evidence="2">Copper amine oxidase-like N-terminal domain-containing protein</fullName>
    </recommendedName>
</protein>
<sequence length="74" mass="8360">QSVPIDPENAAVMPLIINGRTMMPLRFIAENLGCEVEWISENSQIIIRYTSKAFAPQPEPPKTWLDPQPEPPMN</sequence>
<organism evidence="3 4">
    <name type="scientific">Syntrophomonas wolfei</name>
    <dbReference type="NCBI Taxonomy" id="863"/>
    <lineage>
        <taxon>Bacteria</taxon>
        <taxon>Bacillati</taxon>
        <taxon>Bacillota</taxon>
        <taxon>Clostridia</taxon>
        <taxon>Eubacteriales</taxon>
        <taxon>Syntrophomonadaceae</taxon>
        <taxon>Syntrophomonas</taxon>
    </lineage>
</organism>
<gene>
    <name evidence="3" type="ORF">DDZ44_01855</name>
</gene>
<proteinExistence type="predicted"/>
<dbReference type="Pfam" id="PF07833">
    <property type="entry name" value="Cu_amine_oxidN1"/>
    <property type="match status" value="1"/>
</dbReference>
<evidence type="ECO:0000313" key="3">
    <source>
        <dbReference type="EMBL" id="HBK52670.1"/>
    </source>
</evidence>
<comment type="caution">
    <text evidence="3">The sequence shown here is derived from an EMBL/GenBank/DDBJ whole genome shotgun (WGS) entry which is preliminary data.</text>
</comment>
<evidence type="ECO:0000259" key="2">
    <source>
        <dbReference type="Pfam" id="PF07833"/>
    </source>
</evidence>
<dbReference type="Proteomes" id="UP000263273">
    <property type="component" value="Unassembled WGS sequence"/>
</dbReference>
<dbReference type="InterPro" id="IPR012854">
    <property type="entry name" value="Cu_amine_oxidase-like_N"/>
</dbReference>
<name>A0A354YTL6_9FIRM</name>
<feature type="domain" description="Copper amine oxidase-like N-terminal" evidence="2">
    <location>
        <begin position="11"/>
        <end position="52"/>
    </location>
</feature>
<dbReference type="EMBL" id="DNZF01000039">
    <property type="protein sequence ID" value="HBK52670.1"/>
    <property type="molecule type" value="Genomic_DNA"/>
</dbReference>
<reference evidence="3 4" key="1">
    <citation type="journal article" date="2018" name="Nat. Biotechnol.">
        <title>A standardized bacterial taxonomy based on genome phylogeny substantially revises the tree of life.</title>
        <authorList>
            <person name="Parks D.H."/>
            <person name="Chuvochina M."/>
            <person name="Waite D.W."/>
            <person name="Rinke C."/>
            <person name="Skarshewski A."/>
            <person name="Chaumeil P.A."/>
            <person name="Hugenholtz P."/>
        </authorList>
    </citation>
    <scope>NUCLEOTIDE SEQUENCE [LARGE SCALE GENOMIC DNA]</scope>
    <source>
        <strain evidence="3">UBA10948</strain>
    </source>
</reference>
<feature type="non-terminal residue" evidence="3">
    <location>
        <position position="1"/>
    </location>
</feature>